<sequence length="51" mass="6160">MLLFAKIGQRFRREEMRTDRRVDFVFHEVSAEVFRIQRVGKIHRRLSALGT</sequence>
<name>A0A645J595_9ZZZZ</name>
<organism evidence="1">
    <name type="scientific">bioreactor metagenome</name>
    <dbReference type="NCBI Taxonomy" id="1076179"/>
    <lineage>
        <taxon>unclassified sequences</taxon>
        <taxon>metagenomes</taxon>
        <taxon>ecological metagenomes</taxon>
    </lineage>
</organism>
<evidence type="ECO:0000313" key="1">
    <source>
        <dbReference type="EMBL" id="MPN58626.1"/>
    </source>
</evidence>
<comment type="caution">
    <text evidence="1">The sequence shown here is derived from an EMBL/GenBank/DDBJ whole genome shotgun (WGS) entry which is preliminary data.</text>
</comment>
<gene>
    <name evidence="1" type="ORF">SDC9_206333</name>
</gene>
<accession>A0A645J595</accession>
<dbReference type="AlphaFoldDB" id="A0A645J595"/>
<protein>
    <submittedName>
        <fullName evidence="1">Uncharacterized protein</fullName>
    </submittedName>
</protein>
<proteinExistence type="predicted"/>
<reference evidence="1" key="1">
    <citation type="submission" date="2019-08" db="EMBL/GenBank/DDBJ databases">
        <authorList>
            <person name="Kucharzyk K."/>
            <person name="Murdoch R.W."/>
            <person name="Higgins S."/>
            <person name="Loffler F."/>
        </authorList>
    </citation>
    <scope>NUCLEOTIDE SEQUENCE</scope>
</reference>
<dbReference type="EMBL" id="VSSQ01131557">
    <property type="protein sequence ID" value="MPN58626.1"/>
    <property type="molecule type" value="Genomic_DNA"/>
</dbReference>